<feature type="region of interest" description="Disordered" evidence="2">
    <location>
        <begin position="1"/>
        <end position="89"/>
    </location>
</feature>
<name>A0A7K6RDT8_9AVES</name>
<organism evidence="3 4">
    <name type="scientific">Rhynochetos jubatus</name>
    <name type="common">kagu</name>
    <dbReference type="NCBI Taxonomy" id="54386"/>
    <lineage>
        <taxon>Eukaryota</taxon>
        <taxon>Metazoa</taxon>
        <taxon>Chordata</taxon>
        <taxon>Craniata</taxon>
        <taxon>Vertebrata</taxon>
        <taxon>Euteleostomi</taxon>
        <taxon>Archelosauria</taxon>
        <taxon>Archosauria</taxon>
        <taxon>Dinosauria</taxon>
        <taxon>Saurischia</taxon>
        <taxon>Theropoda</taxon>
        <taxon>Coelurosauria</taxon>
        <taxon>Aves</taxon>
        <taxon>Neognathae</taxon>
        <taxon>Neoaves</taxon>
        <taxon>Phaethontimorphae</taxon>
        <taxon>Eurypygiformes</taxon>
        <taxon>Rhynochetidae</taxon>
        <taxon>Rhynochetos</taxon>
    </lineage>
</organism>
<feature type="coiled-coil region" evidence="1">
    <location>
        <begin position="802"/>
        <end position="836"/>
    </location>
</feature>
<protein>
    <submittedName>
        <fullName evidence="3">CCD40 protein</fullName>
    </submittedName>
</protein>
<sequence length="955" mass="110773">VELDNCPPELGDVEQPLRGGGAPPLPSGAPLQAPALPGELTSRTESESAFEQFNQLSSEHGDQRWEEESQQRGAEEHEVSGRREETTEEKELIALDPEHPLVIKFQAALKNHLTKEMEKMNLELQELRTAKKKGEAEIEELEAILCGEQQELAHLQRELEKIHDRCSQTATVRRQLEEEVEGLRLSYKKTCQNAEDERKQVSAMQTQLDNLALHLFYMQNVDQDMHHNILRLKQSANKAEAEEVQAEVEKKREDLLVERLTRQACELQEELALLEAQYVAQVEDTKVIRQAVNEACMEVQAINMEKKRLLSHWNSSLAAMQQRDEAYIATQELLSKHRHDLKSLEMDIHGYRKPIRKEKEKNELLVTILSRSQNKANTTKKLLAQCLERQEALKVECSTYSRILHETERALSRTRMDQAACLDELLSIDKDIKKETDAKEQMENEIMAKVQDQMISSKATKRFSQLAAELHRRKTDLELRVSRVENDIAQVILNATHTDRRLTVLQKTRCELDEEIKTIHDLIGQGERKLARCSVLMESKQGVISQYNKRLEAILSQQGQQELGPLEMEINRLSKQIDEYSSGVMTLQKSCLSLQKELVKLTHDREEQEASLDMLKKRVMVMQQRKVRTENEIQQEIKEQKELERHMRNMSNDFIKLNVLINKNNSSLKELQCGNMITENEFVRSLKAAEKELVELQEKHSQLTKEKARLLNSLEEAKHQIKLWEKKIQLAKEMRATLNSKTRQGEIQAMRTKIHRMRVRYGQLMKQQEKMVRDMEASVSRRETIATRAKAQNKTGKKCVTKSDFQRKRQELRKKISETQKNVEDCTQTLLELESAQASLSASFSEKQQKLCELQAECDSLDSEAEYLRNKKRWNLLEIVAYQTRQKHLQAVKEGKYTSLCLTEHAWRKERQKLEGRLRTLNTIVHQVQREHPQHRRALQGLSYCLDARLGSPGD</sequence>
<proteinExistence type="predicted"/>
<dbReference type="GO" id="GO:0005576">
    <property type="term" value="C:extracellular region"/>
    <property type="evidence" value="ECO:0007669"/>
    <property type="project" value="GOC"/>
</dbReference>
<dbReference type="InterPro" id="IPR037386">
    <property type="entry name" value="CCDC40"/>
</dbReference>
<keyword evidence="1" id="KW-0175">Coiled coil</keyword>
<dbReference type="GO" id="GO:0035082">
    <property type="term" value="P:axoneme assembly"/>
    <property type="evidence" value="ECO:0007669"/>
    <property type="project" value="InterPro"/>
</dbReference>
<reference evidence="3 4" key="1">
    <citation type="submission" date="2019-09" db="EMBL/GenBank/DDBJ databases">
        <title>Bird 10,000 Genomes (B10K) Project - Family phase.</title>
        <authorList>
            <person name="Zhang G."/>
        </authorList>
    </citation>
    <scope>NUCLEOTIDE SEQUENCE [LARGE SCALE GENOMIC DNA]</scope>
    <source>
        <strain evidence="3">B10K-DU-029-58</strain>
        <tissue evidence="3">Muscle</tissue>
    </source>
</reference>
<feature type="coiled-coil region" evidence="1">
    <location>
        <begin position="110"/>
        <end position="144"/>
    </location>
</feature>
<feature type="non-terminal residue" evidence="3">
    <location>
        <position position="955"/>
    </location>
</feature>
<dbReference type="OrthoDB" id="188741at2759"/>
<dbReference type="PANTHER" id="PTHR16275">
    <property type="entry name" value="COILED-COIL DOMAIN-CONTAINING PROTEIN 40"/>
    <property type="match status" value="1"/>
</dbReference>
<dbReference type="Proteomes" id="UP000570016">
    <property type="component" value="Unassembled WGS sequence"/>
</dbReference>
<evidence type="ECO:0000313" key="4">
    <source>
        <dbReference type="Proteomes" id="UP000570016"/>
    </source>
</evidence>
<feature type="coiled-coil region" evidence="1">
    <location>
        <begin position="229"/>
        <end position="277"/>
    </location>
</feature>
<feature type="non-terminal residue" evidence="3">
    <location>
        <position position="1"/>
    </location>
</feature>
<accession>A0A7K6RDT8</accession>
<keyword evidence="4" id="KW-1185">Reference proteome</keyword>
<dbReference type="PANTHER" id="PTHR16275:SF8">
    <property type="entry name" value="COILED-COIL DOMAIN-CONTAINING PROTEIN 40"/>
    <property type="match status" value="1"/>
</dbReference>
<feature type="coiled-coil region" evidence="1">
    <location>
        <begin position="679"/>
        <end position="741"/>
    </location>
</feature>
<comment type="caution">
    <text evidence="3">The sequence shown here is derived from an EMBL/GenBank/DDBJ whole genome shotgun (WGS) entry which is preliminary data.</text>
</comment>
<dbReference type="EMBL" id="VZRY01000256">
    <property type="protein sequence ID" value="NWW84172.1"/>
    <property type="molecule type" value="Genomic_DNA"/>
</dbReference>
<feature type="compositionally biased region" description="Polar residues" evidence="2">
    <location>
        <begin position="41"/>
        <end position="58"/>
    </location>
</feature>
<dbReference type="GO" id="GO:0005929">
    <property type="term" value="C:cilium"/>
    <property type="evidence" value="ECO:0007669"/>
    <property type="project" value="TreeGrafter"/>
</dbReference>
<dbReference type="Pfam" id="PF08647">
    <property type="entry name" value="BRE1"/>
    <property type="match status" value="1"/>
</dbReference>
<evidence type="ECO:0000256" key="1">
    <source>
        <dbReference type="SAM" id="Coils"/>
    </source>
</evidence>
<evidence type="ECO:0000256" key="2">
    <source>
        <dbReference type="SAM" id="MobiDB-lite"/>
    </source>
</evidence>
<gene>
    <name evidence="3" type="primary">Ccdc40</name>
    <name evidence="3" type="ORF">RHYJUB_R13771</name>
</gene>
<evidence type="ECO:0000313" key="3">
    <source>
        <dbReference type="EMBL" id="NWW84172.1"/>
    </source>
</evidence>
<feature type="compositionally biased region" description="Basic and acidic residues" evidence="2">
    <location>
        <begin position="59"/>
        <end position="89"/>
    </location>
</feature>
<feature type="coiled-coil region" evidence="1">
    <location>
        <begin position="425"/>
        <end position="487"/>
    </location>
</feature>
<dbReference type="GO" id="GO:0060287">
    <property type="term" value="P:epithelial cilium movement involved in determination of left/right asymmetry"/>
    <property type="evidence" value="ECO:0007669"/>
    <property type="project" value="TreeGrafter"/>
</dbReference>
<dbReference type="AlphaFoldDB" id="A0A7K6RDT8"/>
<dbReference type="GO" id="GO:0005737">
    <property type="term" value="C:cytoplasm"/>
    <property type="evidence" value="ECO:0007669"/>
    <property type="project" value="TreeGrafter"/>
</dbReference>
<feature type="coiled-coil region" evidence="1">
    <location>
        <begin position="591"/>
        <end position="653"/>
    </location>
</feature>
<dbReference type="GO" id="GO:0001947">
    <property type="term" value="P:heart looping"/>
    <property type="evidence" value="ECO:0007669"/>
    <property type="project" value="TreeGrafter"/>
</dbReference>
<feature type="compositionally biased region" description="Low complexity" evidence="2">
    <location>
        <begin position="28"/>
        <end position="40"/>
    </location>
</feature>